<comment type="caution">
    <text evidence="3">The sequence shown here is derived from an EMBL/GenBank/DDBJ whole genome shotgun (WGS) entry which is preliminary data.</text>
</comment>
<name>A0AAE0LBN3_9CHLO</name>
<feature type="compositionally biased region" description="Basic residues" evidence="1">
    <location>
        <begin position="473"/>
        <end position="484"/>
    </location>
</feature>
<keyword evidence="4" id="KW-1185">Reference proteome</keyword>
<dbReference type="InterPro" id="IPR019446">
    <property type="entry name" value="BMT5-like"/>
</dbReference>
<dbReference type="GO" id="GO:0005737">
    <property type="term" value="C:cytoplasm"/>
    <property type="evidence" value="ECO:0007669"/>
    <property type="project" value="TreeGrafter"/>
</dbReference>
<dbReference type="GO" id="GO:0070042">
    <property type="term" value="F:rRNA (uridine-N3-)-methyltransferase activity"/>
    <property type="evidence" value="ECO:0007669"/>
    <property type="project" value="InterPro"/>
</dbReference>
<evidence type="ECO:0000259" key="2">
    <source>
        <dbReference type="Pfam" id="PF10354"/>
    </source>
</evidence>
<reference evidence="3 4" key="1">
    <citation type="journal article" date="2015" name="Genome Biol. Evol.">
        <title>Comparative Genomics of a Bacterivorous Green Alga Reveals Evolutionary Causalities and Consequences of Phago-Mixotrophic Mode of Nutrition.</title>
        <authorList>
            <person name="Burns J.A."/>
            <person name="Paasch A."/>
            <person name="Narechania A."/>
            <person name="Kim E."/>
        </authorList>
    </citation>
    <scope>NUCLEOTIDE SEQUENCE [LARGE SCALE GENOMIC DNA]</scope>
    <source>
        <strain evidence="3 4">PLY_AMNH</strain>
    </source>
</reference>
<dbReference type="PANTHER" id="PTHR11538:SF26">
    <property type="entry name" value="FERREDOXIN-FOLD ANTICODON-BINDING DOMAIN-CONTAINING PROTEIN 1"/>
    <property type="match status" value="1"/>
</dbReference>
<dbReference type="GO" id="GO:0070475">
    <property type="term" value="P:rRNA base methylation"/>
    <property type="evidence" value="ECO:0007669"/>
    <property type="project" value="InterPro"/>
</dbReference>
<protein>
    <recommendedName>
        <fullName evidence="2">25S rRNA (uridine-N(3))-methyltransferase BMT5-like domain-containing protein</fullName>
    </recommendedName>
</protein>
<dbReference type="AlphaFoldDB" id="A0AAE0LBN3"/>
<gene>
    <name evidence="3" type="ORF">CYMTET_13184</name>
</gene>
<dbReference type="SUPFAM" id="SSF53335">
    <property type="entry name" value="S-adenosyl-L-methionine-dependent methyltransferases"/>
    <property type="match status" value="1"/>
</dbReference>
<dbReference type="Proteomes" id="UP001190700">
    <property type="component" value="Unassembled WGS sequence"/>
</dbReference>
<feature type="region of interest" description="Disordered" evidence="1">
    <location>
        <begin position="423"/>
        <end position="484"/>
    </location>
</feature>
<feature type="domain" description="25S rRNA (uridine-N(3))-methyltransferase BMT5-like" evidence="2">
    <location>
        <begin position="202"/>
        <end position="363"/>
    </location>
</feature>
<organism evidence="3 4">
    <name type="scientific">Cymbomonas tetramitiformis</name>
    <dbReference type="NCBI Taxonomy" id="36881"/>
    <lineage>
        <taxon>Eukaryota</taxon>
        <taxon>Viridiplantae</taxon>
        <taxon>Chlorophyta</taxon>
        <taxon>Pyramimonadophyceae</taxon>
        <taxon>Pyramimonadales</taxon>
        <taxon>Pyramimonadaceae</taxon>
        <taxon>Cymbomonas</taxon>
    </lineage>
</organism>
<feature type="compositionally biased region" description="Polar residues" evidence="1">
    <location>
        <begin position="428"/>
        <end position="441"/>
    </location>
</feature>
<sequence length="484" mass="54295">MADTLSTEDISELIITIVKNPPEGVKPPIHVAQVAQLFKKKTGKQIKEYHKYGMLNFISKHLTSELIVLGEGKDAFVRLATPTAVAIHWIRICVFEHGPILISMIGRLYREEHDKHFNEGFPMGLTKFVQEYLSKEMSLENQKGQEYLVDLIDRSSRFFTTSKKKRKATEAKILDTEKAFTLKERLLAAPEDIPFRHTDRVLVLGDADFSWSASLACFFQPQPAENLVGTAFESFASLKKKYDTFQGNKQALEKCGATCLDSVDATRLHATELGGSFDFIVFNFPHTGTDEGLDHSIQENQQLVQRFLASAPALLKPDGEVIVTLIRRYPYTAWKIKEQTSPGLQYMGAVLFDPAVYQGYKHQATTQIDRDTRFSVENAESHVWRLAEGGAGSDSGTATAEPQGPNKKQRRNLKRLAKYLEQQGVPAKTSQLDSSQAISTRKQLKKRQRDPETPARTPTAISGKAGQSSSKKPVTKKRKVQHEL</sequence>
<evidence type="ECO:0000313" key="4">
    <source>
        <dbReference type="Proteomes" id="UP001190700"/>
    </source>
</evidence>
<dbReference type="InterPro" id="IPR029063">
    <property type="entry name" value="SAM-dependent_MTases_sf"/>
</dbReference>
<proteinExistence type="predicted"/>
<dbReference type="Gene3D" id="3.40.50.150">
    <property type="entry name" value="Vaccinia Virus protein VP39"/>
    <property type="match status" value="1"/>
</dbReference>
<accession>A0AAE0LBN3</accession>
<evidence type="ECO:0000313" key="3">
    <source>
        <dbReference type="EMBL" id="KAK3278914.1"/>
    </source>
</evidence>
<dbReference type="Pfam" id="PF10354">
    <property type="entry name" value="BMT5-like"/>
    <property type="match status" value="1"/>
</dbReference>
<evidence type="ECO:0000256" key="1">
    <source>
        <dbReference type="SAM" id="MobiDB-lite"/>
    </source>
</evidence>
<dbReference type="EMBL" id="LGRX02005223">
    <property type="protein sequence ID" value="KAK3278914.1"/>
    <property type="molecule type" value="Genomic_DNA"/>
</dbReference>
<feature type="region of interest" description="Disordered" evidence="1">
    <location>
        <begin position="388"/>
        <end position="410"/>
    </location>
</feature>
<dbReference type="PANTHER" id="PTHR11538">
    <property type="entry name" value="PHENYLALANYL-TRNA SYNTHETASE"/>
    <property type="match status" value="1"/>
</dbReference>